<dbReference type="EMBL" id="BARW01005669">
    <property type="protein sequence ID" value="GAI81976.1"/>
    <property type="molecule type" value="Genomic_DNA"/>
</dbReference>
<organism evidence="1">
    <name type="scientific">marine sediment metagenome</name>
    <dbReference type="NCBI Taxonomy" id="412755"/>
    <lineage>
        <taxon>unclassified sequences</taxon>
        <taxon>metagenomes</taxon>
        <taxon>ecological metagenomes</taxon>
    </lineage>
</organism>
<protein>
    <submittedName>
        <fullName evidence="1">Uncharacterized protein</fullName>
    </submittedName>
</protein>
<feature type="non-terminal residue" evidence="1">
    <location>
        <position position="1"/>
    </location>
</feature>
<name>X1SS97_9ZZZZ</name>
<proteinExistence type="predicted"/>
<comment type="caution">
    <text evidence="1">The sequence shown here is derived from an EMBL/GenBank/DDBJ whole genome shotgun (WGS) entry which is preliminary data.</text>
</comment>
<sequence>STPITAATVGVGYVYGVEAFDPEGDVLTYIISSQCSVTDV</sequence>
<evidence type="ECO:0000313" key="1">
    <source>
        <dbReference type="EMBL" id="GAI81976.1"/>
    </source>
</evidence>
<dbReference type="AlphaFoldDB" id="X1SS97"/>
<accession>X1SS97</accession>
<gene>
    <name evidence="1" type="ORF">S12H4_12156</name>
</gene>
<reference evidence="1" key="1">
    <citation type="journal article" date="2014" name="Front. Microbiol.">
        <title>High frequency of phylogenetically diverse reductive dehalogenase-homologous genes in deep subseafloor sedimentary metagenomes.</title>
        <authorList>
            <person name="Kawai M."/>
            <person name="Futagami T."/>
            <person name="Toyoda A."/>
            <person name="Takaki Y."/>
            <person name="Nishi S."/>
            <person name="Hori S."/>
            <person name="Arai W."/>
            <person name="Tsubouchi T."/>
            <person name="Morono Y."/>
            <person name="Uchiyama I."/>
            <person name="Ito T."/>
            <person name="Fujiyama A."/>
            <person name="Inagaki F."/>
            <person name="Takami H."/>
        </authorList>
    </citation>
    <scope>NUCLEOTIDE SEQUENCE</scope>
    <source>
        <strain evidence="1">Expedition CK06-06</strain>
    </source>
</reference>